<evidence type="ECO:0000313" key="7">
    <source>
        <dbReference type="EMBL" id="KIY21245.1"/>
    </source>
</evidence>
<keyword evidence="3 5" id="KW-1133">Transmembrane helix</keyword>
<dbReference type="EMBL" id="JXIQ01000116">
    <property type="protein sequence ID" value="KIY21245.1"/>
    <property type="molecule type" value="Genomic_DNA"/>
</dbReference>
<feature type="transmembrane region" description="Helical" evidence="5">
    <location>
        <begin position="6"/>
        <end position="28"/>
    </location>
</feature>
<sequence>MNWIWIAIRAAGLTGYLLLTISLLVGIYSHIPRKRGSFLTFHQIIGQVALLFIGIHAYLLIFDMYQPFSVSELLIPFTASYEPVLSGLGTISFYLLIIVVLTSDFMKKVGQSAWKKAHYLVFPLWFVSAIHGLFLGTDSASLWALALYGGSVLMVSMATIFLVWKKLSKKQKQSPVVT</sequence>
<comment type="caution">
    <text evidence="7">The sequence shown here is derived from an EMBL/GenBank/DDBJ whole genome shotgun (WGS) entry which is preliminary data.</text>
</comment>
<feature type="domain" description="Ferric oxidoreductase" evidence="6">
    <location>
        <begin position="12"/>
        <end position="128"/>
    </location>
</feature>
<feature type="transmembrane region" description="Helical" evidence="5">
    <location>
        <begin position="85"/>
        <end position="105"/>
    </location>
</feature>
<keyword evidence="2 5" id="KW-0812">Transmembrane</keyword>
<reference evidence="7 8" key="1">
    <citation type="submission" date="2015-01" db="EMBL/GenBank/DDBJ databases">
        <title>Draft genome sequences of the supercritical CO2 tolerant bacteria Bacillus subterraneus MITOT1 and Bacillus cereus MIT0214.</title>
        <authorList>
            <person name="Peet K.C."/>
            <person name="Thompson J.R."/>
        </authorList>
    </citation>
    <scope>NUCLEOTIDE SEQUENCE [LARGE SCALE GENOMIC DNA]</scope>
    <source>
        <strain evidence="7 8">MITOT1</strain>
    </source>
</reference>
<keyword evidence="4 5" id="KW-0472">Membrane</keyword>
<accession>A0A0D6Z7G6</accession>
<dbReference type="OrthoDB" id="6656329at2"/>
<feature type="transmembrane region" description="Helical" evidence="5">
    <location>
        <begin position="142"/>
        <end position="164"/>
    </location>
</feature>
<keyword evidence="8" id="KW-1185">Reference proteome</keyword>
<evidence type="ECO:0000256" key="5">
    <source>
        <dbReference type="SAM" id="Phobius"/>
    </source>
</evidence>
<evidence type="ECO:0000256" key="1">
    <source>
        <dbReference type="ARBA" id="ARBA00004141"/>
    </source>
</evidence>
<protein>
    <recommendedName>
        <fullName evidence="6">Ferric oxidoreductase domain-containing protein</fullName>
    </recommendedName>
</protein>
<dbReference type="InterPro" id="IPR013130">
    <property type="entry name" value="Fe3_Rdtase_TM_dom"/>
</dbReference>
<gene>
    <name evidence="7" type="ORF">UB32_14785</name>
</gene>
<organism evidence="7 8">
    <name type="scientific">Mesobacillus subterraneus</name>
    <dbReference type="NCBI Taxonomy" id="285983"/>
    <lineage>
        <taxon>Bacteria</taxon>
        <taxon>Bacillati</taxon>
        <taxon>Bacillota</taxon>
        <taxon>Bacilli</taxon>
        <taxon>Bacillales</taxon>
        <taxon>Bacillaceae</taxon>
        <taxon>Mesobacillus</taxon>
    </lineage>
</organism>
<evidence type="ECO:0000256" key="4">
    <source>
        <dbReference type="ARBA" id="ARBA00023136"/>
    </source>
</evidence>
<dbReference type="Pfam" id="PF01794">
    <property type="entry name" value="Ferric_reduct"/>
    <property type="match status" value="1"/>
</dbReference>
<evidence type="ECO:0000259" key="6">
    <source>
        <dbReference type="Pfam" id="PF01794"/>
    </source>
</evidence>
<feature type="transmembrane region" description="Helical" evidence="5">
    <location>
        <begin position="117"/>
        <end position="136"/>
    </location>
</feature>
<dbReference type="GO" id="GO:0016020">
    <property type="term" value="C:membrane"/>
    <property type="evidence" value="ECO:0007669"/>
    <property type="project" value="UniProtKB-SubCell"/>
</dbReference>
<name>A0A0D6Z7G6_9BACI</name>
<evidence type="ECO:0000256" key="3">
    <source>
        <dbReference type="ARBA" id="ARBA00022989"/>
    </source>
</evidence>
<dbReference type="Proteomes" id="UP000032512">
    <property type="component" value="Unassembled WGS sequence"/>
</dbReference>
<feature type="transmembrane region" description="Helical" evidence="5">
    <location>
        <begin position="48"/>
        <end position="65"/>
    </location>
</feature>
<proteinExistence type="predicted"/>
<dbReference type="PATRIC" id="fig|285983.3.peg.1879"/>
<evidence type="ECO:0000313" key="8">
    <source>
        <dbReference type="Proteomes" id="UP000032512"/>
    </source>
</evidence>
<comment type="subcellular location">
    <subcellularLocation>
        <location evidence="1">Membrane</location>
        <topology evidence="1">Multi-pass membrane protein</topology>
    </subcellularLocation>
</comment>
<dbReference type="RefSeq" id="WP_044394962.1">
    <property type="nucleotide sequence ID" value="NZ_JXIQ01000116.1"/>
</dbReference>
<dbReference type="AlphaFoldDB" id="A0A0D6Z7G6"/>
<evidence type="ECO:0000256" key="2">
    <source>
        <dbReference type="ARBA" id="ARBA00022692"/>
    </source>
</evidence>